<reference evidence="3 4" key="1">
    <citation type="journal article" date="2019" name="Environ. Microbiol.">
        <title>Species interactions and distinct microbial communities in high Arctic permafrost affected cryosols are associated with the CH4 and CO2 gas fluxes.</title>
        <authorList>
            <person name="Altshuler I."/>
            <person name="Hamel J."/>
            <person name="Turney S."/>
            <person name="Magnuson E."/>
            <person name="Levesque R."/>
            <person name="Greer C."/>
            <person name="Whyte L.G."/>
        </authorList>
    </citation>
    <scope>NUCLEOTIDE SEQUENCE [LARGE SCALE GENOMIC DNA]</scope>
    <source>
        <strain evidence="3 4">S9.3A</strain>
    </source>
</reference>
<keyword evidence="4" id="KW-1185">Reference proteome</keyword>
<evidence type="ECO:0000256" key="2">
    <source>
        <dbReference type="SAM" id="MobiDB-lite"/>
    </source>
</evidence>
<dbReference type="OrthoDB" id="8677206at2"/>
<evidence type="ECO:0000256" key="1">
    <source>
        <dbReference type="ARBA" id="ARBA00023186"/>
    </source>
</evidence>
<protein>
    <submittedName>
        <fullName evidence="3">Urease accessory protein</fullName>
    </submittedName>
</protein>
<dbReference type="EMBL" id="RCZM01000005">
    <property type="protein sequence ID" value="TPG14751.1"/>
    <property type="molecule type" value="Genomic_DNA"/>
</dbReference>
<name>A0A502CSP4_9MICO</name>
<organism evidence="3 4">
    <name type="scientific">Pedococcus bigeumensis</name>
    <dbReference type="NCBI Taxonomy" id="433644"/>
    <lineage>
        <taxon>Bacteria</taxon>
        <taxon>Bacillati</taxon>
        <taxon>Actinomycetota</taxon>
        <taxon>Actinomycetes</taxon>
        <taxon>Micrococcales</taxon>
        <taxon>Intrasporangiaceae</taxon>
        <taxon>Pedococcus</taxon>
    </lineage>
</organism>
<comment type="caution">
    <text evidence="3">The sequence shown here is derived from an EMBL/GenBank/DDBJ whole genome shotgun (WGS) entry which is preliminary data.</text>
</comment>
<evidence type="ECO:0000313" key="4">
    <source>
        <dbReference type="Proteomes" id="UP000317722"/>
    </source>
</evidence>
<dbReference type="InterPro" id="IPR002669">
    <property type="entry name" value="UreD"/>
</dbReference>
<gene>
    <name evidence="3" type="ORF">EAH86_14345</name>
</gene>
<accession>A0A502CSP4</accession>
<dbReference type="AlphaFoldDB" id="A0A502CSP4"/>
<keyword evidence="1" id="KW-0143">Chaperone</keyword>
<dbReference type="GO" id="GO:0016151">
    <property type="term" value="F:nickel cation binding"/>
    <property type="evidence" value="ECO:0007669"/>
    <property type="project" value="InterPro"/>
</dbReference>
<sequence>MATTSRSTPVRWPPTHTRATAPGRTAMSTTAVTVSTHTEVRTARVGLWPQDGRCRLELANGLVAPRVIRHDATTAEVSLVATTATLLGGDVLRLAVEVGPGLRLDLRDVAGTVAYHGRGLGCVVDVSLRVHEGATLTWAAEPLVVADGAEVTRQLRVDVAEGGRLLLRDQVALGRSGQDGGRLDCHTTMTYAGRPALVEHLEVRSGLAPGALGDARVVDSVTSLGWRPETPAGHTAYRLHEPGALSRQLLTQSHASTLPDLWDDWTSQLPPI</sequence>
<evidence type="ECO:0000313" key="3">
    <source>
        <dbReference type="EMBL" id="TPG14751.1"/>
    </source>
</evidence>
<dbReference type="Pfam" id="PF01774">
    <property type="entry name" value="UreD"/>
    <property type="match status" value="1"/>
</dbReference>
<dbReference type="Proteomes" id="UP000317722">
    <property type="component" value="Unassembled WGS sequence"/>
</dbReference>
<proteinExistence type="predicted"/>
<feature type="region of interest" description="Disordered" evidence="2">
    <location>
        <begin position="1"/>
        <end position="22"/>
    </location>
</feature>